<evidence type="ECO:0000256" key="6">
    <source>
        <dbReference type="ARBA" id="ARBA00022670"/>
    </source>
</evidence>
<evidence type="ECO:0000256" key="10">
    <source>
        <dbReference type="ARBA" id="ARBA00022984"/>
    </source>
</evidence>
<feature type="coiled-coil region" evidence="17">
    <location>
        <begin position="94"/>
        <end position="121"/>
    </location>
</feature>
<organism evidence="20 21">
    <name type="scientific">Pseudolysobacter antarcticus</name>
    <dbReference type="NCBI Taxonomy" id="2511995"/>
    <lineage>
        <taxon>Bacteria</taxon>
        <taxon>Pseudomonadati</taxon>
        <taxon>Pseudomonadota</taxon>
        <taxon>Gammaproteobacteria</taxon>
        <taxon>Lysobacterales</taxon>
        <taxon>Rhodanobacteraceae</taxon>
        <taxon>Pseudolysobacter</taxon>
    </lineage>
</organism>
<keyword evidence="21" id="KW-1185">Reference proteome</keyword>
<dbReference type="EMBL" id="CP035704">
    <property type="protein sequence ID" value="QBB69562.1"/>
    <property type="molecule type" value="Genomic_DNA"/>
</dbReference>
<keyword evidence="13 16" id="KW-0717">Septation</keyword>
<evidence type="ECO:0000256" key="2">
    <source>
        <dbReference type="ARBA" id="ARBA00022475"/>
    </source>
</evidence>
<evidence type="ECO:0000256" key="17">
    <source>
        <dbReference type="SAM" id="Coils"/>
    </source>
</evidence>
<evidence type="ECO:0000256" key="9">
    <source>
        <dbReference type="ARBA" id="ARBA00022960"/>
    </source>
</evidence>
<dbReference type="GO" id="GO:0071555">
    <property type="term" value="P:cell wall organization"/>
    <property type="evidence" value="ECO:0007669"/>
    <property type="project" value="UniProtKB-KW"/>
</dbReference>
<keyword evidence="12 16" id="KW-0472">Membrane</keyword>
<feature type="domain" description="Penicillin-binding protein dimerisation" evidence="19">
    <location>
        <begin position="59"/>
        <end position="207"/>
    </location>
</feature>
<evidence type="ECO:0000259" key="18">
    <source>
        <dbReference type="Pfam" id="PF00905"/>
    </source>
</evidence>
<keyword evidence="11 16" id="KW-1133">Transmembrane helix</keyword>
<evidence type="ECO:0000256" key="11">
    <source>
        <dbReference type="ARBA" id="ARBA00022989"/>
    </source>
</evidence>
<keyword evidence="15 16" id="KW-0961">Cell wall biogenesis/degradation</keyword>
<dbReference type="AlphaFoldDB" id="A0A411HGD9"/>
<dbReference type="KEGG" id="xbc:ELE36_03745"/>
<dbReference type="GO" id="GO:0008955">
    <property type="term" value="F:peptidoglycan glycosyltransferase activity"/>
    <property type="evidence" value="ECO:0007669"/>
    <property type="project" value="InterPro"/>
</dbReference>
<evidence type="ECO:0000256" key="8">
    <source>
        <dbReference type="ARBA" id="ARBA00022801"/>
    </source>
</evidence>
<feature type="domain" description="Penicillin-binding protein transpeptidase" evidence="18">
    <location>
        <begin position="248"/>
        <end position="544"/>
    </location>
</feature>
<keyword evidence="10 16" id="KW-0573">Peptidoglycan synthesis</keyword>
<keyword evidence="14 16" id="KW-0131">Cell cycle</keyword>
<dbReference type="RefSeq" id="WP_129831819.1">
    <property type="nucleotide sequence ID" value="NZ_CP035704.1"/>
</dbReference>
<evidence type="ECO:0000313" key="21">
    <source>
        <dbReference type="Proteomes" id="UP000291562"/>
    </source>
</evidence>
<dbReference type="GO" id="GO:0005886">
    <property type="term" value="C:plasma membrane"/>
    <property type="evidence" value="ECO:0007669"/>
    <property type="project" value="UniProtKB-UniRule"/>
</dbReference>
<evidence type="ECO:0000256" key="15">
    <source>
        <dbReference type="ARBA" id="ARBA00023316"/>
    </source>
</evidence>
<dbReference type="UniPathway" id="UPA00219"/>
<dbReference type="InterPro" id="IPR012338">
    <property type="entry name" value="Beta-lactam/transpept-like"/>
</dbReference>
<dbReference type="GO" id="GO:0006508">
    <property type="term" value="P:proteolysis"/>
    <property type="evidence" value="ECO:0007669"/>
    <property type="project" value="UniProtKB-KW"/>
</dbReference>
<feature type="active site" description="Acyl-ester intermediate" evidence="16">
    <location>
        <position position="295"/>
    </location>
</feature>
<dbReference type="HAMAP" id="MF_02080">
    <property type="entry name" value="FtsI_transpept"/>
    <property type="match status" value="1"/>
</dbReference>
<dbReference type="Gene3D" id="3.40.710.10">
    <property type="entry name" value="DD-peptidase/beta-lactamase superfamily"/>
    <property type="match status" value="1"/>
</dbReference>
<keyword evidence="7 16" id="KW-0812">Transmembrane</keyword>
<accession>A0A411HGD9</accession>
<proteinExistence type="inferred from homology"/>
<keyword evidence="3 16" id="KW-0997">Cell inner membrane</keyword>
<evidence type="ECO:0000256" key="14">
    <source>
        <dbReference type="ARBA" id="ARBA00023306"/>
    </source>
</evidence>
<reference evidence="20 21" key="1">
    <citation type="submission" date="2019-01" db="EMBL/GenBank/DDBJ databases">
        <title>Pseudolysobacter antarctica gen. nov., sp. nov., isolated from Fildes Peninsula, Antarctica.</title>
        <authorList>
            <person name="Wei Z."/>
            <person name="Peng F."/>
        </authorList>
    </citation>
    <scope>NUCLEOTIDE SEQUENCE [LARGE SCALE GENOMIC DNA]</scope>
    <source>
        <strain evidence="20 21">AQ6-296</strain>
    </source>
</reference>
<dbReference type="GO" id="GO:0008658">
    <property type="term" value="F:penicillin binding"/>
    <property type="evidence" value="ECO:0007669"/>
    <property type="project" value="InterPro"/>
</dbReference>
<comment type="catalytic activity">
    <reaction evidence="16">
        <text>Preferential cleavage: (Ac)2-L-Lys-D-Ala-|-D-Ala. Also transpeptidation of peptidyl-alanyl moieties that are N-acyl substituents of D-alanine.</text>
        <dbReference type="EC" id="3.4.16.4"/>
    </reaction>
</comment>
<dbReference type="InterPro" id="IPR005311">
    <property type="entry name" value="PBP_dimer"/>
</dbReference>
<dbReference type="GO" id="GO:0000917">
    <property type="term" value="P:division septum assembly"/>
    <property type="evidence" value="ECO:0007669"/>
    <property type="project" value="UniProtKB-KW"/>
</dbReference>
<dbReference type="Pfam" id="PF00905">
    <property type="entry name" value="Transpeptidase"/>
    <property type="match status" value="1"/>
</dbReference>
<dbReference type="GO" id="GO:0043093">
    <property type="term" value="P:FtsZ-dependent cytokinesis"/>
    <property type="evidence" value="ECO:0007669"/>
    <property type="project" value="UniProtKB-UniRule"/>
</dbReference>
<keyword evidence="4 16" id="KW-0132">Cell division</keyword>
<comment type="pathway">
    <text evidence="16">Cell wall biogenesis; peptidoglycan biosynthesis.</text>
</comment>
<evidence type="ECO:0000313" key="20">
    <source>
        <dbReference type="EMBL" id="QBB69562.1"/>
    </source>
</evidence>
<dbReference type="EC" id="3.4.16.4" evidence="16"/>
<evidence type="ECO:0000256" key="13">
    <source>
        <dbReference type="ARBA" id="ARBA00023210"/>
    </source>
</evidence>
<dbReference type="OrthoDB" id="9766847at2"/>
<keyword evidence="5 16" id="KW-0121">Carboxypeptidase</keyword>
<gene>
    <name evidence="16" type="primary">ftsI</name>
    <name evidence="20" type="ORF">ELE36_03745</name>
</gene>
<dbReference type="InterPro" id="IPR036138">
    <property type="entry name" value="PBP_dimer_sf"/>
</dbReference>
<keyword evidence="6 16" id="KW-0645">Protease</keyword>
<comment type="similarity">
    <text evidence="16">Belongs to the transpeptidase family. FtsI subfamily.</text>
</comment>
<evidence type="ECO:0000256" key="12">
    <source>
        <dbReference type="ARBA" id="ARBA00023136"/>
    </source>
</evidence>
<dbReference type="GO" id="GO:0009252">
    <property type="term" value="P:peptidoglycan biosynthetic process"/>
    <property type="evidence" value="ECO:0007669"/>
    <property type="project" value="UniProtKB-UniRule"/>
</dbReference>
<dbReference type="InterPro" id="IPR050515">
    <property type="entry name" value="Beta-lactam/transpept"/>
</dbReference>
<comment type="subcellular location">
    <subcellularLocation>
        <location evidence="1">Membrane</location>
    </subcellularLocation>
</comment>
<dbReference type="PANTHER" id="PTHR30627:SF1">
    <property type="entry name" value="PEPTIDOGLYCAN D,D-TRANSPEPTIDASE FTSI"/>
    <property type="match status" value="1"/>
</dbReference>
<dbReference type="InterPro" id="IPR037532">
    <property type="entry name" value="FtsI_transpept"/>
</dbReference>
<sequence length="594" mass="64441">MKTTRGKVIVNTRGRLYVVLMVLALGSTALVVRAVDLQVVRKDFYQEQGDARYLRDIAIPVSRGMITDRNGEPLAVSTPLDAIWAVPQDLLDHADRFNELAKALDVDAEELQRQLVSKSDKQFIPLKRHLNPDDAAAILNLRIPGISSQREYQRYYPSGEVMAHVIGFTNNDDRGQEGLELAFDDWLSGKPGVKRVMQDRLGHVVESVELVREPKPGRDLALSIDRRLQYLAYRELKLAIDKNKAKSGSMVILDVATGEILAMVNQPSFNPNSRINIDFSARRNRAMTDVVEPGSTMKPFTIAAALESGKWKPTSMVDTSPGTFQYYGYTIRDTHNHGMLNLTGILTKSSNIGAAKIGISMDREVLYNMFNRFGFGQTTGSGYPGESPGVLAPANKWGPVEKATISYGYGLSVTPLQLANGYAALARGGRSHPPTFVKDAVNPDAAILDPQIAQTIIGMLETVITPEGTAPQAAVKNFLVAGKTGTSRRAVGGSYESRYVSLFAGIVPASAPRLVGVVVINDPAVNGNSYYGGLVSAPVFGKVMADALRLLDVPPDNIKNWYTSGPQAGQAIDATMPLPLTAAEEENSAEVVPE</sequence>
<dbReference type="PANTHER" id="PTHR30627">
    <property type="entry name" value="PEPTIDOGLYCAN D,D-TRANSPEPTIDASE"/>
    <property type="match status" value="1"/>
</dbReference>
<keyword evidence="8 16" id="KW-0378">Hydrolase</keyword>
<dbReference type="GO" id="GO:0009002">
    <property type="term" value="F:serine-type D-Ala-D-Ala carboxypeptidase activity"/>
    <property type="evidence" value="ECO:0007669"/>
    <property type="project" value="UniProtKB-UniRule"/>
</dbReference>
<keyword evidence="17" id="KW-0175">Coiled coil</keyword>
<evidence type="ECO:0000256" key="16">
    <source>
        <dbReference type="HAMAP-Rule" id="MF_02080"/>
    </source>
</evidence>
<evidence type="ECO:0000259" key="19">
    <source>
        <dbReference type="Pfam" id="PF03717"/>
    </source>
</evidence>
<comment type="function">
    <text evidence="16">Catalyzes cross-linking of the peptidoglycan cell wall at the division septum.</text>
</comment>
<dbReference type="Gene3D" id="3.90.1310.10">
    <property type="entry name" value="Penicillin-binding protein 2a (Domain 2)"/>
    <property type="match status" value="1"/>
</dbReference>
<dbReference type="GO" id="GO:0008360">
    <property type="term" value="P:regulation of cell shape"/>
    <property type="evidence" value="ECO:0007669"/>
    <property type="project" value="UniProtKB-KW"/>
</dbReference>
<evidence type="ECO:0000256" key="4">
    <source>
        <dbReference type="ARBA" id="ARBA00022618"/>
    </source>
</evidence>
<dbReference type="Gene3D" id="3.30.450.330">
    <property type="match status" value="1"/>
</dbReference>
<name>A0A411HGD9_9GAMM</name>
<dbReference type="SUPFAM" id="SSF56519">
    <property type="entry name" value="Penicillin binding protein dimerisation domain"/>
    <property type="match status" value="1"/>
</dbReference>
<evidence type="ECO:0000256" key="3">
    <source>
        <dbReference type="ARBA" id="ARBA00022519"/>
    </source>
</evidence>
<dbReference type="SUPFAM" id="SSF56601">
    <property type="entry name" value="beta-lactamase/transpeptidase-like"/>
    <property type="match status" value="1"/>
</dbReference>
<evidence type="ECO:0000256" key="7">
    <source>
        <dbReference type="ARBA" id="ARBA00022692"/>
    </source>
</evidence>
<evidence type="ECO:0000256" key="5">
    <source>
        <dbReference type="ARBA" id="ARBA00022645"/>
    </source>
</evidence>
<dbReference type="InterPro" id="IPR001460">
    <property type="entry name" value="PCN-bd_Tpept"/>
</dbReference>
<protein>
    <recommendedName>
        <fullName evidence="16">Peptidoglycan D,D-transpeptidase FtsI</fullName>
        <ecNumber evidence="16">3.4.16.4</ecNumber>
    </recommendedName>
    <alternativeName>
        <fullName evidence="16">Penicillin-binding protein 3</fullName>
        <shortName evidence="16">PBP-3</shortName>
    </alternativeName>
</protein>
<dbReference type="Proteomes" id="UP000291562">
    <property type="component" value="Chromosome"/>
</dbReference>
<keyword evidence="9 16" id="KW-0133">Cell shape</keyword>
<dbReference type="Pfam" id="PF03717">
    <property type="entry name" value="PBP_dimer"/>
    <property type="match status" value="1"/>
</dbReference>
<keyword evidence="2 16" id="KW-1003">Cell membrane</keyword>
<evidence type="ECO:0000256" key="1">
    <source>
        <dbReference type="ARBA" id="ARBA00004370"/>
    </source>
</evidence>